<dbReference type="Gene3D" id="3.20.20.80">
    <property type="entry name" value="Glycosidases"/>
    <property type="match status" value="1"/>
</dbReference>
<accession>A0A4R6QN04</accession>
<organism evidence="2 3">
    <name type="scientific">Roseateles toxinivorans</name>
    <dbReference type="NCBI Taxonomy" id="270368"/>
    <lineage>
        <taxon>Bacteria</taxon>
        <taxon>Pseudomonadati</taxon>
        <taxon>Pseudomonadota</taxon>
        <taxon>Betaproteobacteria</taxon>
        <taxon>Burkholderiales</taxon>
        <taxon>Sphaerotilaceae</taxon>
        <taxon>Roseateles</taxon>
    </lineage>
</organism>
<feature type="signal peptide" evidence="1">
    <location>
        <begin position="1"/>
        <end position="24"/>
    </location>
</feature>
<evidence type="ECO:0000313" key="2">
    <source>
        <dbReference type="EMBL" id="TDP71510.1"/>
    </source>
</evidence>
<name>A0A4R6QN04_9BURK</name>
<dbReference type="SUPFAM" id="SSF51445">
    <property type="entry name" value="(Trans)glycosidases"/>
    <property type="match status" value="1"/>
</dbReference>
<dbReference type="EMBL" id="SNXS01000003">
    <property type="protein sequence ID" value="TDP71510.1"/>
    <property type="molecule type" value="Genomic_DNA"/>
</dbReference>
<gene>
    <name evidence="2" type="ORF">DES47_103491</name>
</gene>
<keyword evidence="1" id="KW-0732">Signal</keyword>
<dbReference type="AlphaFoldDB" id="A0A4R6QN04"/>
<comment type="caution">
    <text evidence="2">The sequence shown here is derived from an EMBL/GenBank/DDBJ whole genome shotgun (WGS) entry which is preliminary data.</text>
</comment>
<dbReference type="Proteomes" id="UP000295361">
    <property type="component" value="Unassembled WGS sequence"/>
</dbReference>
<proteinExistence type="predicted"/>
<sequence length="535" mass="59901">MKQLQRFAVLACALVALTTVPVGARPLYGFTPFPYDSTDEAVTRTLDIVRNNANVHALHLDDGIPWDELLDGKPNPKRVQREWDDWTRVIPTGRPVYLALAPLAKDRKSLAPTKGEAGTSSALPWSLKLARLDDDKVKAAYLEYARRAVKQFRPSYLNLGIEAGELAARDPKRWPQFEALYRHVSQALKRDNPRLQIGVSFGLQSLMKPGVGDLAKPLVQSSDYLGLSFYPHMSPFGEKFGDPPLGEREQAWRAPLDWVQRYTNKPIALCETGYSSMNAELPSYSLKIKGDPVLQASYVRELAQLAERDNYLFVVWFLSVDYDLLYERMSGTPDNEVNLLWRNIGLWSGDIKAKPGWAEWQNALAGRIEPLAAKTSTVSSALAPTAITATEVGFSSAKQLFLTGPGGKASLEPDAGMRWTFDYKGTEWAWATRDLGTRLNTTTKRMSLRLRSDRPGPLFVQVELADGQTFFAQIEPRSAWSDFSLDLSQLKADPAKKRDGVLMPERITKLLIADAGAQNKARGQRNVWIARWTFE</sequence>
<keyword evidence="3" id="KW-1185">Reference proteome</keyword>
<protein>
    <submittedName>
        <fullName evidence="2">Uncharacterized protein</fullName>
    </submittedName>
</protein>
<dbReference type="InParanoid" id="A0A4R6QN04"/>
<evidence type="ECO:0000313" key="3">
    <source>
        <dbReference type="Proteomes" id="UP000295361"/>
    </source>
</evidence>
<dbReference type="RefSeq" id="WP_133701283.1">
    <property type="nucleotide sequence ID" value="NZ_SNXS01000003.1"/>
</dbReference>
<reference evidence="2 3" key="1">
    <citation type="submission" date="2019-03" db="EMBL/GenBank/DDBJ databases">
        <title>Genomic Encyclopedia of Type Strains, Phase IV (KMG-IV): sequencing the most valuable type-strain genomes for metagenomic binning, comparative biology and taxonomic classification.</title>
        <authorList>
            <person name="Goeker M."/>
        </authorList>
    </citation>
    <scope>NUCLEOTIDE SEQUENCE [LARGE SCALE GENOMIC DNA]</scope>
    <source>
        <strain evidence="2 3">DSM 16998</strain>
    </source>
</reference>
<dbReference type="OrthoDB" id="9255579at2"/>
<evidence type="ECO:0000256" key="1">
    <source>
        <dbReference type="SAM" id="SignalP"/>
    </source>
</evidence>
<feature type="chain" id="PRO_5020684917" evidence="1">
    <location>
        <begin position="25"/>
        <end position="535"/>
    </location>
</feature>
<dbReference type="InterPro" id="IPR017853">
    <property type="entry name" value="GH"/>
</dbReference>